<protein>
    <recommendedName>
        <fullName evidence="2">Reverse transcriptase zinc-binding domain-containing protein</fullName>
    </recommendedName>
</protein>
<sequence length="105" mass="11950">MMCLWKLKKDGVYTVKSPYQDILNHDVAVLQHRVPACHNCLPTRIRLQSKGVQCAVCDNFGEYGTHLFFMCSKSVLCWQRFMLSSPLMVVFDSGASFPTNVFSII</sequence>
<name>A2Q1H1_MEDTR</name>
<reference evidence="1" key="2">
    <citation type="submission" date="2007-03" db="EMBL/GenBank/DDBJ databases">
        <authorList>
            <consortium name="The International Medicago Genome Annotation Group"/>
        </authorList>
    </citation>
    <scope>NUCLEOTIDE SEQUENCE</scope>
</reference>
<dbReference type="AlphaFoldDB" id="A2Q1H1"/>
<gene>
    <name evidence="1" type="ORF">MtrDRAFT_AC148816g38v2</name>
</gene>
<evidence type="ECO:0000313" key="1">
    <source>
        <dbReference type="EMBL" id="ABN05787.1"/>
    </source>
</evidence>
<dbReference type="EMBL" id="AC148816">
    <property type="protein sequence ID" value="ABN05787.1"/>
    <property type="molecule type" value="Genomic_DNA"/>
</dbReference>
<organism evidence="1">
    <name type="scientific">Medicago truncatula</name>
    <name type="common">Barrel medic</name>
    <name type="synonym">Medicago tribuloides</name>
    <dbReference type="NCBI Taxonomy" id="3880"/>
    <lineage>
        <taxon>Eukaryota</taxon>
        <taxon>Viridiplantae</taxon>
        <taxon>Streptophyta</taxon>
        <taxon>Embryophyta</taxon>
        <taxon>Tracheophyta</taxon>
        <taxon>Spermatophyta</taxon>
        <taxon>Magnoliopsida</taxon>
        <taxon>eudicotyledons</taxon>
        <taxon>Gunneridae</taxon>
        <taxon>Pentapetalae</taxon>
        <taxon>rosids</taxon>
        <taxon>fabids</taxon>
        <taxon>Fabales</taxon>
        <taxon>Fabaceae</taxon>
        <taxon>Papilionoideae</taxon>
        <taxon>50 kb inversion clade</taxon>
        <taxon>NPAAA clade</taxon>
        <taxon>Hologalegina</taxon>
        <taxon>IRL clade</taxon>
        <taxon>Trifolieae</taxon>
        <taxon>Medicago</taxon>
    </lineage>
</organism>
<reference evidence="1" key="1">
    <citation type="submission" date="2004-07" db="EMBL/GenBank/DDBJ databases">
        <authorList>
            <person name="Town C.D."/>
        </authorList>
    </citation>
    <scope>NUCLEOTIDE SEQUENCE</scope>
</reference>
<accession>A2Q1H1</accession>
<evidence type="ECO:0008006" key="2">
    <source>
        <dbReference type="Google" id="ProtNLM"/>
    </source>
</evidence>
<proteinExistence type="predicted"/>